<dbReference type="PANTHER" id="PTHR18976">
    <property type="entry name" value="APOLIPOPROTEIN"/>
    <property type="match status" value="1"/>
</dbReference>
<evidence type="ECO:0000256" key="14">
    <source>
        <dbReference type="SAM" id="Phobius"/>
    </source>
</evidence>
<organism evidence="15 16">
    <name type="scientific">Mugilogobius chulae</name>
    <name type="common">yellowstripe goby</name>
    <dbReference type="NCBI Taxonomy" id="88201"/>
    <lineage>
        <taxon>Eukaryota</taxon>
        <taxon>Metazoa</taxon>
        <taxon>Chordata</taxon>
        <taxon>Craniata</taxon>
        <taxon>Vertebrata</taxon>
        <taxon>Euteleostomi</taxon>
        <taxon>Actinopterygii</taxon>
        <taxon>Neopterygii</taxon>
        <taxon>Teleostei</taxon>
        <taxon>Neoteleostei</taxon>
        <taxon>Acanthomorphata</taxon>
        <taxon>Gobiaria</taxon>
        <taxon>Gobiiformes</taxon>
        <taxon>Gobioidei</taxon>
        <taxon>Gobiidae</taxon>
        <taxon>Gobionellinae</taxon>
        <taxon>Mugilogobius</taxon>
    </lineage>
</organism>
<keyword evidence="16" id="KW-1185">Reference proteome</keyword>
<evidence type="ECO:0000256" key="6">
    <source>
        <dbReference type="ARBA" id="ARBA00022729"/>
    </source>
</evidence>
<evidence type="ECO:0000256" key="3">
    <source>
        <dbReference type="ARBA" id="ARBA00022448"/>
    </source>
</evidence>
<dbReference type="InterPro" id="IPR050163">
    <property type="entry name" value="Apolipoprotein_A1/A4/E"/>
</dbReference>
<dbReference type="GO" id="GO:0042627">
    <property type="term" value="C:chylomicron"/>
    <property type="evidence" value="ECO:0007669"/>
    <property type="project" value="TreeGrafter"/>
</dbReference>
<dbReference type="SUPFAM" id="SSF58113">
    <property type="entry name" value="Apolipoprotein A-I"/>
    <property type="match status" value="1"/>
</dbReference>
<accession>A0AAW0MWV5</accession>
<comment type="caution">
    <text evidence="15">The sequence shown here is derived from an EMBL/GenBank/DDBJ whole genome shotgun (WGS) entry which is preliminary data.</text>
</comment>
<keyword evidence="5" id="KW-0153">Cholesterol metabolism</keyword>
<evidence type="ECO:0000256" key="7">
    <source>
        <dbReference type="ARBA" id="ARBA00022737"/>
    </source>
</evidence>
<dbReference type="GO" id="GO:0055090">
    <property type="term" value="P:acylglycerol homeostasis"/>
    <property type="evidence" value="ECO:0007669"/>
    <property type="project" value="TreeGrafter"/>
</dbReference>
<dbReference type="GO" id="GO:0120020">
    <property type="term" value="F:cholesterol transfer activity"/>
    <property type="evidence" value="ECO:0007669"/>
    <property type="project" value="TreeGrafter"/>
</dbReference>
<evidence type="ECO:0000313" key="16">
    <source>
        <dbReference type="Proteomes" id="UP001460270"/>
    </source>
</evidence>
<dbReference type="Proteomes" id="UP001460270">
    <property type="component" value="Unassembled WGS sequence"/>
</dbReference>
<comment type="similarity">
    <text evidence="2">Belongs to the apolipoprotein A1/A4/E family.</text>
</comment>
<dbReference type="PANTHER" id="PTHR18976:SF11">
    <property type="entry name" value="APOLIPOPROTEIN A-I"/>
    <property type="match status" value="1"/>
</dbReference>
<evidence type="ECO:0000313" key="15">
    <source>
        <dbReference type="EMBL" id="KAK7883141.1"/>
    </source>
</evidence>
<gene>
    <name evidence="15" type="ORF">WMY93_029315</name>
</gene>
<keyword evidence="14" id="KW-1133">Transmembrane helix</keyword>
<dbReference type="EMBL" id="JBBPFD010000021">
    <property type="protein sequence ID" value="KAK7883141.1"/>
    <property type="molecule type" value="Genomic_DNA"/>
</dbReference>
<evidence type="ECO:0000256" key="9">
    <source>
        <dbReference type="ARBA" id="ARBA00023055"/>
    </source>
</evidence>
<proteinExistence type="inferred from homology"/>
<dbReference type="Gene3D" id="1.20.120.20">
    <property type="entry name" value="Apolipoprotein"/>
    <property type="match status" value="2"/>
</dbReference>
<dbReference type="GO" id="GO:0033700">
    <property type="term" value="P:phospholipid efflux"/>
    <property type="evidence" value="ECO:0007669"/>
    <property type="project" value="TreeGrafter"/>
</dbReference>
<evidence type="ECO:0008006" key="17">
    <source>
        <dbReference type="Google" id="ProtNLM"/>
    </source>
</evidence>
<keyword evidence="11" id="KW-1207">Sterol metabolism</keyword>
<keyword evidence="7" id="KW-0677">Repeat</keyword>
<evidence type="ECO:0000256" key="5">
    <source>
        <dbReference type="ARBA" id="ARBA00022548"/>
    </source>
</evidence>
<name>A0AAW0MWV5_9GOBI</name>
<protein>
    <recommendedName>
        <fullName evidence="17">Apolipoprotein A-I</fullName>
    </recommendedName>
</protein>
<dbReference type="Pfam" id="PF01442">
    <property type="entry name" value="Apolipoprotein"/>
    <property type="match status" value="1"/>
</dbReference>
<keyword evidence="3" id="KW-0813">Transport</keyword>
<evidence type="ECO:0000256" key="11">
    <source>
        <dbReference type="ARBA" id="ARBA00023166"/>
    </source>
</evidence>
<dbReference type="GO" id="GO:0033344">
    <property type="term" value="P:cholesterol efflux"/>
    <property type="evidence" value="ECO:0007669"/>
    <property type="project" value="TreeGrafter"/>
</dbReference>
<keyword evidence="12" id="KW-0753">Steroid metabolism</keyword>
<dbReference type="GO" id="GO:0008203">
    <property type="term" value="P:cholesterol metabolic process"/>
    <property type="evidence" value="ECO:0007669"/>
    <property type="project" value="UniProtKB-KW"/>
</dbReference>
<evidence type="ECO:0000256" key="4">
    <source>
        <dbReference type="ARBA" id="ARBA00022525"/>
    </source>
</evidence>
<dbReference type="InterPro" id="IPR000074">
    <property type="entry name" value="ApoA_E"/>
</dbReference>
<keyword evidence="6" id="KW-0732">Signal</keyword>
<keyword evidence="9" id="KW-0445">Lipid transport</keyword>
<dbReference type="GO" id="GO:0034362">
    <property type="term" value="C:low-density lipoprotein particle"/>
    <property type="evidence" value="ECO:0007669"/>
    <property type="project" value="TreeGrafter"/>
</dbReference>
<keyword evidence="4" id="KW-0964">Secreted</keyword>
<comment type="function">
    <text evidence="13">Participates in the reverse transport of cholesterol from tissues to the liver for excretion by promoting cholesterol efflux from tissues and by acting as a cofactor for the lecithin cholesterol acyltransferase (LCAT).</text>
</comment>
<reference evidence="16" key="1">
    <citation type="submission" date="2024-04" db="EMBL/GenBank/DDBJ databases">
        <title>Salinicola lusitanus LLJ914,a marine bacterium isolated from the Okinawa Trough.</title>
        <authorList>
            <person name="Li J."/>
        </authorList>
    </citation>
    <scope>NUCLEOTIDE SEQUENCE [LARGE SCALE GENOMIC DNA]</scope>
</reference>
<keyword evidence="14" id="KW-0472">Membrane</keyword>
<keyword evidence="14" id="KW-0812">Transmembrane</keyword>
<sequence>MSSRFKPTIRKYVQETGQLGGEVQLHGDSPPSSSRLLLSRPVGFLTGPQHCPCPIKTSLQPQVPQFRQRTPPGKNSPKDTAAHRLKTTSNSTVIMKFVALALALLAVGCHGAALQADAPSHLEHARGLMRLYLDSIKTSLENIAGKIDDEAAKNAILTRTNFIHEQILKLQEQVAPFTDSAVSTLDDATRDLRASIQTDIDTLKAELEPMRAELHTVVNNHIEEYKALLQPHLDEYTKKHEADVAAWKEKLKPVMTELQEKIDKNVEETKSKLMPIIEKIRGKITERVMAVKEMVEPYVQDYKDQMKTYYDQASTLKETNFDEVREKLMPHLTAVKDNLSKLAEEVKTMLGQ</sequence>
<comment type="subcellular location">
    <subcellularLocation>
        <location evidence="1">Secreted</location>
    </subcellularLocation>
</comment>
<evidence type="ECO:0000256" key="8">
    <source>
        <dbReference type="ARBA" id="ARBA00022850"/>
    </source>
</evidence>
<evidence type="ECO:0000256" key="1">
    <source>
        <dbReference type="ARBA" id="ARBA00004613"/>
    </source>
</evidence>
<evidence type="ECO:0000256" key="13">
    <source>
        <dbReference type="ARBA" id="ARBA00037506"/>
    </source>
</evidence>
<keyword evidence="10" id="KW-0443">Lipid metabolism</keyword>
<feature type="transmembrane region" description="Helical" evidence="14">
    <location>
        <begin position="93"/>
        <end position="113"/>
    </location>
</feature>
<evidence type="ECO:0000256" key="12">
    <source>
        <dbReference type="ARBA" id="ARBA00023221"/>
    </source>
</evidence>
<dbReference type="GO" id="GO:0042157">
    <property type="term" value="P:lipoprotein metabolic process"/>
    <property type="evidence" value="ECO:0007669"/>
    <property type="project" value="InterPro"/>
</dbReference>
<dbReference type="GO" id="GO:1903561">
    <property type="term" value="C:extracellular vesicle"/>
    <property type="evidence" value="ECO:0007669"/>
    <property type="project" value="TreeGrafter"/>
</dbReference>
<dbReference type="GO" id="GO:0060228">
    <property type="term" value="F:phosphatidylcholine-sterol O-acyltransferase activator activity"/>
    <property type="evidence" value="ECO:0007669"/>
    <property type="project" value="TreeGrafter"/>
</dbReference>
<dbReference type="GO" id="GO:0034364">
    <property type="term" value="C:high-density lipoprotein particle"/>
    <property type="evidence" value="ECO:0007669"/>
    <property type="project" value="UniProtKB-KW"/>
</dbReference>
<dbReference type="GO" id="GO:0034361">
    <property type="term" value="C:very-low-density lipoprotein particle"/>
    <property type="evidence" value="ECO:0007669"/>
    <property type="project" value="TreeGrafter"/>
</dbReference>
<keyword evidence="8" id="KW-0345">HDL</keyword>
<dbReference type="GO" id="GO:0005543">
    <property type="term" value="F:phospholipid binding"/>
    <property type="evidence" value="ECO:0007669"/>
    <property type="project" value="TreeGrafter"/>
</dbReference>
<dbReference type="AlphaFoldDB" id="A0AAW0MWV5"/>
<evidence type="ECO:0000256" key="10">
    <source>
        <dbReference type="ARBA" id="ARBA00023098"/>
    </source>
</evidence>
<evidence type="ECO:0000256" key="2">
    <source>
        <dbReference type="ARBA" id="ARBA00008788"/>
    </source>
</evidence>